<evidence type="ECO:0000313" key="3">
    <source>
        <dbReference type="EMBL" id="KAH3890454.1"/>
    </source>
</evidence>
<reference evidence="3" key="1">
    <citation type="journal article" date="2019" name="bioRxiv">
        <title>The Genome of the Zebra Mussel, Dreissena polymorpha: A Resource for Invasive Species Research.</title>
        <authorList>
            <person name="McCartney M.A."/>
            <person name="Auch B."/>
            <person name="Kono T."/>
            <person name="Mallez S."/>
            <person name="Zhang Y."/>
            <person name="Obille A."/>
            <person name="Becker A."/>
            <person name="Abrahante J.E."/>
            <person name="Garbe J."/>
            <person name="Badalamenti J.P."/>
            <person name="Herman A."/>
            <person name="Mangelson H."/>
            <person name="Liachko I."/>
            <person name="Sullivan S."/>
            <person name="Sone E.D."/>
            <person name="Koren S."/>
            <person name="Silverstein K.A.T."/>
            <person name="Beckman K.B."/>
            <person name="Gohl D.M."/>
        </authorList>
    </citation>
    <scope>NUCLEOTIDE SEQUENCE</scope>
    <source>
        <strain evidence="3">Duluth1</strain>
        <tissue evidence="3">Whole animal</tissue>
    </source>
</reference>
<evidence type="ECO:0000313" key="4">
    <source>
        <dbReference type="Proteomes" id="UP000828390"/>
    </source>
</evidence>
<keyword evidence="1" id="KW-0812">Transmembrane</keyword>
<proteinExistence type="predicted"/>
<comment type="caution">
    <text evidence="3">The sequence shown here is derived from an EMBL/GenBank/DDBJ whole genome shotgun (WGS) entry which is preliminary data.</text>
</comment>
<dbReference type="InterPro" id="IPR003609">
    <property type="entry name" value="Pan_app"/>
</dbReference>
<evidence type="ECO:0000259" key="2">
    <source>
        <dbReference type="Pfam" id="PF00024"/>
    </source>
</evidence>
<dbReference type="EMBL" id="JAIWYP010000001">
    <property type="protein sequence ID" value="KAH3890454.1"/>
    <property type="molecule type" value="Genomic_DNA"/>
</dbReference>
<keyword evidence="4" id="KW-1185">Reference proteome</keyword>
<evidence type="ECO:0000256" key="1">
    <source>
        <dbReference type="SAM" id="Phobius"/>
    </source>
</evidence>
<gene>
    <name evidence="3" type="ORF">DPMN_014535</name>
</gene>
<feature type="domain" description="Apple" evidence="2">
    <location>
        <begin position="32"/>
        <end position="89"/>
    </location>
</feature>
<dbReference type="Gene3D" id="3.50.4.10">
    <property type="entry name" value="Hepatocyte Growth Factor"/>
    <property type="match status" value="1"/>
</dbReference>
<keyword evidence="1" id="KW-0472">Membrane</keyword>
<dbReference type="Proteomes" id="UP000828390">
    <property type="component" value="Unassembled WGS sequence"/>
</dbReference>
<reference evidence="3" key="2">
    <citation type="submission" date="2020-11" db="EMBL/GenBank/DDBJ databases">
        <authorList>
            <person name="McCartney M.A."/>
            <person name="Auch B."/>
            <person name="Kono T."/>
            <person name="Mallez S."/>
            <person name="Becker A."/>
            <person name="Gohl D.M."/>
            <person name="Silverstein K.A.T."/>
            <person name="Koren S."/>
            <person name="Bechman K.B."/>
            <person name="Herman A."/>
            <person name="Abrahante J.E."/>
            <person name="Garbe J."/>
        </authorList>
    </citation>
    <scope>NUCLEOTIDE SEQUENCE</scope>
    <source>
        <strain evidence="3">Duluth1</strain>
        <tissue evidence="3">Whole animal</tissue>
    </source>
</reference>
<dbReference type="Pfam" id="PF00024">
    <property type="entry name" value="PAN_1"/>
    <property type="match status" value="1"/>
</dbReference>
<accession>A0A9D4NAZ0</accession>
<feature type="transmembrane region" description="Helical" evidence="1">
    <location>
        <begin position="20"/>
        <end position="38"/>
    </location>
</feature>
<name>A0A9D4NAZ0_DREPO</name>
<protein>
    <recommendedName>
        <fullName evidence="2">Apple domain-containing protein</fullName>
    </recommendedName>
</protein>
<sequence length="111" mass="12408">MKAYPIHVSTKHFMHAHKCFYIYSSGVLYLVFQGYVPISTEIDVSEKVKSKLVCASRCSKTENCVSAHYNTATLTCSLFDSLAFQKGDIENNVIVKSIFKTKNSAKQLFGA</sequence>
<organism evidence="3 4">
    <name type="scientific">Dreissena polymorpha</name>
    <name type="common">Zebra mussel</name>
    <name type="synonym">Mytilus polymorpha</name>
    <dbReference type="NCBI Taxonomy" id="45954"/>
    <lineage>
        <taxon>Eukaryota</taxon>
        <taxon>Metazoa</taxon>
        <taxon>Spiralia</taxon>
        <taxon>Lophotrochozoa</taxon>
        <taxon>Mollusca</taxon>
        <taxon>Bivalvia</taxon>
        <taxon>Autobranchia</taxon>
        <taxon>Heteroconchia</taxon>
        <taxon>Euheterodonta</taxon>
        <taxon>Imparidentia</taxon>
        <taxon>Neoheterodontei</taxon>
        <taxon>Myida</taxon>
        <taxon>Dreissenoidea</taxon>
        <taxon>Dreissenidae</taxon>
        <taxon>Dreissena</taxon>
    </lineage>
</organism>
<dbReference type="AlphaFoldDB" id="A0A9D4NAZ0"/>
<dbReference type="SUPFAM" id="SSF57414">
    <property type="entry name" value="Hairpin loop containing domain-like"/>
    <property type="match status" value="1"/>
</dbReference>
<keyword evidence="1" id="KW-1133">Transmembrane helix</keyword>